<comment type="similarity">
    <text evidence="1">Belongs to the asp23 family.</text>
</comment>
<keyword evidence="4" id="KW-1185">Reference proteome</keyword>
<feature type="region of interest" description="Disordered" evidence="2">
    <location>
        <begin position="1"/>
        <end position="27"/>
    </location>
</feature>
<dbReference type="PANTHER" id="PTHR34297:SF3">
    <property type="entry name" value="ALKALINE SHOCK PROTEIN 23"/>
    <property type="match status" value="1"/>
</dbReference>
<feature type="region of interest" description="Disordered" evidence="2">
    <location>
        <begin position="126"/>
        <end position="151"/>
    </location>
</feature>
<dbReference type="AlphaFoldDB" id="A0A7W7RNF0"/>
<feature type="compositionally biased region" description="Low complexity" evidence="2">
    <location>
        <begin position="1"/>
        <end position="13"/>
    </location>
</feature>
<proteinExistence type="inferred from homology"/>
<dbReference type="PANTHER" id="PTHR34297">
    <property type="entry name" value="HYPOTHETICAL CYTOSOLIC PROTEIN-RELATED"/>
    <property type="match status" value="1"/>
</dbReference>
<sequence length="151" mass="15866">MSTATAAPRTAPGQGAGPPPAERGTTTVPDRVVAKIATAAVSEVSGSRALTGRFGGLVGGGGARSHARVSGTNVTLRLVIAVHYPSPLRRMAREVRAHVKHRVAEYTGLTVRHIDIEIAELVRTRNRPRGDRPFPGEGGLPDAGGEDEREH</sequence>
<comment type="caution">
    <text evidence="3">The sequence shown here is derived from an EMBL/GenBank/DDBJ whole genome shotgun (WGS) entry which is preliminary data.</text>
</comment>
<evidence type="ECO:0000256" key="1">
    <source>
        <dbReference type="ARBA" id="ARBA00005721"/>
    </source>
</evidence>
<reference evidence="3 4" key="1">
    <citation type="submission" date="2020-08" db="EMBL/GenBank/DDBJ databases">
        <title>Sequencing the genomes of 1000 actinobacteria strains.</title>
        <authorList>
            <person name="Klenk H.-P."/>
        </authorList>
    </citation>
    <scope>NUCLEOTIDE SEQUENCE [LARGE SCALE GENOMIC DNA]</scope>
    <source>
        <strain evidence="3 4">DSM 102030</strain>
    </source>
</reference>
<protein>
    <submittedName>
        <fullName evidence="3">Putative alkaline shock family protein YloU</fullName>
    </submittedName>
</protein>
<dbReference type="Pfam" id="PF03780">
    <property type="entry name" value="Asp23"/>
    <property type="match status" value="1"/>
</dbReference>
<accession>A0A7W7RNF0</accession>
<evidence type="ECO:0000256" key="2">
    <source>
        <dbReference type="SAM" id="MobiDB-lite"/>
    </source>
</evidence>
<organism evidence="3 4">
    <name type="scientific">Lipingzhangella halophila</name>
    <dbReference type="NCBI Taxonomy" id="1783352"/>
    <lineage>
        <taxon>Bacteria</taxon>
        <taxon>Bacillati</taxon>
        <taxon>Actinomycetota</taxon>
        <taxon>Actinomycetes</taxon>
        <taxon>Streptosporangiales</taxon>
        <taxon>Nocardiopsidaceae</taxon>
        <taxon>Lipingzhangella</taxon>
    </lineage>
</organism>
<gene>
    <name evidence="3" type="ORF">F4561_006134</name>
</gene>
<name>A0A7W7RNF0_9ACTN</name>
<evidence type="ECO:0000313" key="4">
    <source>
        <dbReference type="Proteomes" id="UP000523007"/>
    </source>
</evidence>
<evidence type="ECO:0000313" key="3">
    <source>
        <dbReference type="EMBL" id="MBB4935240.1"/>
    </source>
</evidence>
<dbReference type="EMBL" id="JACHJT010000002">
    <property type="protein sequence ID" value="MBB4935240.1"/>
    <property type="molecule type" value="Genomic_DNA"/>
</dbReference>
<dbReference type="Proteomes" id="UP000523007">
    <property type="component" value="Unassembled WGS sequence"/>
</dbReference>
<dbReference type="InterPro" id="IPR005531">
    <property type="entry name" value="Asp23"/>
</dbReference>
<dbReference type="RefSeq" id="WP_184584997.1">
    <property type="nucleotide sequence ID" value="NZ_JACHJT010000002.1"/>
</dbReference>